<comment type="caution">
    <text evidence="3">The sequence shown here is derived from an EMBL/GenBank/DDBJ whole genome shotgun (WGS) entry which is preliminary data.</text>
</comment>
<accession>A0ABV8CK10</accession>
<gene>
    <name evidence="3" type="ORF">ACFOSS_02030</name>
</gene>
<dbReference type="Gene3D" id="1.20.1270.180">
    <property type="match status" value="1"/>
</dbReference>
<keyword evidence="4" id="KW-1185">Reference proteome</keyword>
<dbReference type="PANTHER" id="PTHR37549:SF1">
    <property type="entry name" value="LIPOPROTEIN LPRI"/>
    <property type="match status" value="1"/>
</dbReference>
<evidence type="ECO:0000259" key="2">
    <source>
        <dbReference type="Pfam" id="PF07007"/>
    </source>
</evidence>
<dbReference type="Pfam" id="PF07007">
    <property type="entry name" value="LprI"/>
    <property type="match status" value="1"/>
</dbReference>
<dbReference type="PANTHER" id="PTHR37549">
    <property type="entry name" value="LIPOPROTEIN LPRI"/>
    <property type="match status" value="1"/>
</dbReference>
<evidence type="ECO:0000313" key="3">
    <source>
        <dbReference type="EMBL" id="MFC3912242.1"/>
    </source>
</evidence>
<dbReference type="Gene3D" id="3.90.640.20">
    <property type="entry name" value="Heat-shock cognate protein, ATPase"/>
    <property type="match status" value="1"/>
</dbReference>
<dbReference type="Proteomes" id="UP001595692">
    <property type="component" value="Unassembled WGS sequence"/>
</dbReference>
<proteinExistence type="predicted"/>
<protein>
    <submittedName>
        <fullName evidence="3">DUF3298 domain-containing protein</fullName>
    </submittedName>
</protein>
<organism evidence="3 4">
    <name type="scientific">Pseudaeromonas sharmana</name>
    <dbReference type="NCBI Taxonomy" id="328412"/>
    <lineage>
        <taxon>Bacteria</taxon>
        <taxon>Pseudomonadati</taxon>
        <taxon>Pseudomonadota</taxon>
        <taxon>Gammaproteobacteria</taxon>
        <taxon>Aeromonadales</taxon>
        <taxon>Aeromonadaceae</taxon>
        <taxon>Pseudaeromonas</taxon>
    </lineage>
</organism>
<reference evidence="4" key="1">
    <citation type="journal article" date="2019" name="Int. J. Syst. Evol. Microbiol.">
        <title>The Global Catalogue of Microorganisms (GCM) 10K type strain sequencing project: providing services to taxonomists for standard genome sequencing and annotation.</title>
        <authorList>
            <consortium name="The Broad Institute Genomics Platform"/>
            <consortium name="The Broad Institute Genome Sequencing Center for Infectious Disease"/>
            <person name="Wu L."/>
            <person name="Ma J."/>
        </authorList>
    </citation>
    <scope>NUCLEOTIDE SEQUENCE [LARGE SCALE GENOMIC DNA]</scope>
    <source>
        <strain evidence="4">CCUG 54939</strain>
    </source>
</reference>
<dbReference type="InterPro" id="IPR009739">
    <property type="entry name" value="LprI-like_N"/>
</dbReference>
<dbReference type="InterPro" id="IPR052755">
    <property type="entry name" value="Lysozyme_Inhibitor_LprI"/>
</dbReference>
<dbReference type="RefSeq" id="WP_377150343.1">
    <property type="nucleotide sequence ID" value="NZ_JBHSAF010000001.1"/>
</dbReference>
<evidence type="ECO:0000313" key="4">
    <source>
        <dbReference type="Proteomes" id="UP001595692"/>
    </source>
</evidence>
<feature type="domain" description="Lysozyme inhibitor LprI-like N-terminal" evidence="2">
    <location>
        <begin position="21"/>
        <end position="99"/>
    </location>
</feature>
<evidence type="ECO:0000256" key="1">
    <source>
        <dbReference type="SAM" id="SignalP"/>
    </source>
</evidence>
<dbReference type="InterPro" id="IPR037126">
    <property type="entry name" value="PdaC/RsiV-like_sf"/>
</dbReference>
<feature type="signal peptide" evidence="1">
    <location>
        <begin position="1"/>
        <end position="18"/>
    </location>
</feature>
<keyword evidence="1" id="KW-0732">Signal</keyword>
<dbReference type="EMBL" id="JBHSAF010000001">
    <property type="protein sequence ID" value="MFC3912242.1"/>
    <property type="molecule type" value="Genomic_DNA"/>
</dbReference>
<name>A0ABV8CK10_9GAMM</name>
<sequence>MRYILGLIMASLSAPAMAFDCAQAKTGVEHAICSHQTLKAKDEALNKKYQALLGVSENKQQIRLSQRKWLAERDASCGGDSVESTRVDCLEEITDRRLRYFSPLRIQGADAVLELLPYIGFQKANTKEARTNVDIELFKFNRPTTKGPQQFNARMATIIREATWFAEPAEEADRYFISMQADINDFSPAFISVTIIDGSGYPHTAGAQGGVSTVNVNLKEGRDAEYDDVFNAAALDLIKSSCDKQIRDNKAEMGIEPDRASYLPDIERKAYDMDAWVLTRQSATLLFAAYELGAGAEGSYECSFSGAIYRSMVSKDVFE</sequence>
<feature type="chain" id="PRO_5045101890" evidence="1">
    <location>
        <begin position="19"/>
        <end position="319"/>
    </location>
</feature>